<organism evidence="18 19">
    <name type="scientific">Cryptolaemus montrouzieri</name>
    <dbReference type="NCBI Taxonomy" id="559131"/>
    <lineage>
        <taxon>Eukaryota</taxon>
        <taxon>Metazoa</taxon>
        <taxon>Ecdysozoa</taxon>
        <taxon>Arthropoda</taxon>
        <taxon>Hexapoda</taxon>
        <taxon>Insecta</taxon>
        <taxon>Pterygota</taxon>
        <taxon>Neoptera</taxon>
        <taxon>Endopterygota</taxon>
        <taxon>Coleoptera</taxon>
        <taxon>Polyphaga</taxon>
        <taxon>Cucujiformia</taxon>
        <taxon>Coccinelloidea</taxon>
        <taxon>Coccinellidae</taxon>
        <taxon>Scymninae</taxon>
        <taxon>Scymnini</taxon>
        <taxon>Cryptolaemus</taxon>
    </lineage>
</organism>
<protein>
    <recommendedName>
        <fullName evidence="6">Damage-control phosphatase ARMT1</fullName>
    </recommendedName>
    <alternativeName>
        <fullName evidence="13">Acidic residue methyltransferase 1</fullName>
    </alternativeName>
    <alternativeName>
        <fullName evidence="11">Protein-glutamate O-methyltransferase</fullName>
    </alternativeName>
    <alternativeName>
        <fullName evidence="12">Sugar phosphate phosphatase ARMT1</fullName>
    </alternativeName>
</protein>
<evidence type="ECO:0000256" key="6">
    <source>
        <dbReference type="ARBA" id="ARBA00017414"/>
    </source>
</evidence>
<evidence type="ECO:0000256" key="16">
    <source>
        <dbReference type="SAM" id="MobiDB-lite"/>
    </source>
</evidence>
<evidence type="ECO:0000256" key="2">
    <source>
        <dbReference type="ARBA" id="ARBA00001326"/>
    </source>
</evidence>
<keyword evidence="19" id="KW-1185">Reference proteome</keyword>
<comment type="similarity">
    <text evidence="5">Belongs to the damage-control phosphatase family. Sugar phosphate phosphatase III subfamily.</text>
</comment>
<comment type="function">
    <text evidence="14">Metal-dependent phosphatase that shows phosphatase activity against several substrates, including fructose-1-phosphate and fructose-6-phosphate. Its preference for fructose-1-phosphate, a strong glycating agent that causes DNA damage rather than a canonical yeast metabolite, suggests a damage-control function in hexose phosphate metabolism. Has also been shown to have O-methyltransferase activity that methylates glutamate residues of target proteins to form gamma-glutamyl methyl ester residues. Possibly methylates PCNA, suggesting it is involved in the DNA damage response.</text>
</comment>
<dbReference type="PANTHER" id="PTHR12260">
    <property type="entry name" value="DAMAGE-CONTROL PHOSPHATASE ARMT1"/>
    <property type="match status" value="1"/>
</dbReference>
<dbReference type="PANTHER" id="PTHR12260:SF6">
    <property type="entry name" value="DAMAGE-CONTROL PHOSPHATASE ARMT1"/>
    <property type="match status" value="1"/>
</dbReference>
<feature type="compositionally biased region" description="Basic and acidic residues" evidence="16">
    <location>
        <begin position="544"/>
        <end position="585"/>
    </location>
</feature>
<dbReference type="Gene3D" id="1.20.930.60">
    <property type="match status" value="1"/>
</dbReference>
<keyword evidence="9" id="KW-0378">Hydrolase</keyword>
<dbReference type="SUPFAM" id="SSF111321">
    <property type="entry name" value="AF1104-like"/>
    <property type="match status" value="1"/>
</dbReference>
<dbReference type="InterPro" id="IPR002791">
    <property type="entry name" value="ARMT1-like_metal-bd"/>
</dbReference>
<evidence type="ECO:0000256" key="5">
    <source>
        <dbReference type="ARBA" id="ARBA00009519"/>
    </source>
</evidence>
<feature type="compositionally biased region" description="Basic and acidic residues" evidence="16">
    <location>
        <begin position="475"/>
        <end position="498"/>
    </location>
</feature>
<evidence type="ECO:0000256" key="12">
    <source>
        <dbReference type="ARBA" id="ARBA00030842"/>
    </source>
</evidence>
<evidence type="ECO:0000256" key="14">
    <source>
        <dbReference type="ARBA" id="ARBA00045980"/>
    </source>
</evidence>
<feature type="domain" description="Damage-control phosphatase ARMT1-like metal-binding" evidence="17">
    <location>
        <begin position="28"/>
        <end position="322"/>
    </location>
</feature>
<comment type="cofactor">
    <cofactor evidence="4">
        <name>Ni(2+)</name>
        <dbReference type="ChEBI" id="CHEBI:49786"/>
    </cofactor>
</comment>
<evidence type="ECO:0000313" key="19">
    <source>
        <dbReference type="Proteomes" id="UP001516400"/>
    </source>
</evidence>
<dbReference type="AlphaFoldDB" id="A0ABD2NA87"/>
<dbReference type="InterPro" id="IPR039763">
    <property type="entry name" value="ARMT1"/>
</dbReference>
<feature type="region of interest" description="Disordered" evidence="16">
    <location>
        <begin position="422"/>
        <end position="711"/>
    </location>
</feature>
<feature type="compositionally biased region" description="Basic and acidic residues" evidence="16">
    <location>
        <begin position="424"/>
        <end position="437"/>
    </location>
</feature>
<evidence type="ECO:0000256" key="7">
    <source>
        <dbReference type="ARBA" id="ARBA00022596"/>
    </source>
</evidence>
<evidence type="ECO:0000256" key="11">
    <source>
        <dbReference type="ARBA" id="ARBA00030066"/>
    </source>
</evidence>
<keyword evidence="7" id="KW-0533">Nickel</keyword>
<accession>A0ABD2NA87</accession>
<dbReference type="InterPro" id="IPR036075">
    <property type="entry name" value="ARMT-1-like_metal-bd_sf"/>
</dbReference>
<evidence type="ECO:0000259" key="17">
    <source>
        <dbReference type="Pfam" id="PF01937"/>
    </source>
</evidence>
<evidence type="ECO:0000256" key="1">
    <source>
        <dbReference type="ARBA" id="ARBA00000807"/>
    </source>
</evidence>
<feature type="compositionally biased region" description="Basic and acidic residues" evidence="16">
    <location>
        <begin position="594"/>
        <end position="666"/>
    </location>
</feature>
<keyword evidence="8" id="KW-0479">Metal-binding</keyword>
<feature type="compositionally biased region" description="Basic and acidic residues" evidence="16">
    <location>
        <begin position="510"/>
        <end position="535"/>
    </location>
</feature>
<evidence type="ECO:0000256" key="15">
    <source>
        <dbReference type="ARBA" id="ARBA00048809"/>
    </source>
</evidence>
<name>A0ABD2NA87_9CUCU</name>
<evidence type="ECO:0000256" key="3">
    <source>
        <dbReference type="ARBA" id="ARBA00001936"/>
    </source>
</evidence>
<evidence type="ECO:0000256" key="4">
    <source>
        <dbReference type="ARBA" id="ARBA00001967"/>
    </source>
</evidence>
<feature type="compositionally biased region" description="Acidic residues" evidence="16">
    <location>
        <begin position="499"/>
        <end position="509"/>
    </location>
</feature>
<feature type="compositionally biased region" description="Acidic residues" evidence="16">
    <location>
        <begin position="438"/>
        <end position="447"/>
    </location>
</feature>
<comment type="catalytic activity">
    <reaction evidence="15">
        <text>beta-D-fructose 6-phosphate = dihydroxyacetone + D-glyceraldehyde 3-phosphate</text>
        <dbReference type="Rhea" id="RHEA:28002"/>
        <dbReference type="ChEBI" id="CHEBI:16016"/>
        <dbReference type="ChEBI" id="CHEBI:57634"/>
        <dbReference type="ChEBI" id="CHEBI:59776"/>
    </reaction>
</comment>
<evidence type="ECO:0000256" key="10">
    <source>
        <dbReference type="ARBA" id="ARBA00023211"/>
    </source>
</evidence>
<evidence type="ECO:0000256" key="13">
    <source>
        <dbReference type="ARBA" id="ARBA00032801"/>
    </source>
</evidence>
<sequence length="711" mass="80379">MTPIISDDPDAQVFNEHLKKRKIEDGHTSPYNTQMLFAEAYIYRRIKAIFENKTILKNYDYFKKIKEDAFEDATPIMRELAIHMEEGCECISDKDAIFDLIKIALWANKYDLALNKGVEHGTHLNFARKMEPNVACDNSEAIWEAFRSNHDNDTIAYVPDNAGYELFCDLALCDMLFTKGLTSHVTFHTKTIPSYVSDVTKNDIIWMIQTLKKHIDPHLRCLGQRWDEYMANQSWEIVEDPFWHYPLDYTQMQEYAPELYDKLASANLIIFKGDLAYRKLLGDINWDPDTPLDQGLRGFLPAKLCVLRTVKYGVVCGIASEVAEKCMKADTNWKESGNYGLIQYCDTIYVEPPQEEMIFPPDPGADGTEAPKAAADMGEIEDEAPVSEVEGAGDLGQVDESGGEARTGDDVAHIVASIVGHSSQEVDKEWDEQRIPETTEEELEESTDLERFGEYTVRSKYGDEAGRVIGGEEGEASRIGRDEDYAKTATDDADKDNAEDSFEKDEAEADTERSSDRDDTKATTHGEDEHNAEDSFEKDEAEADTERSSDRDDTKATTHGEDEQDEQLHEKGEDEADLMKSRRDEEDTYDTDGEDKGNDEYIYEKGEAKAEIGRSSEKDDTGVTTDDKDKYIDENVHERGEAENKTEKAYSDEERMATDTNKEDRTTPLTSKTTENADETAKPVFAYPEAKSPSEVSIEHSPDVEGDEVPE</sequence>
<proteinExistence type="inferred from homology"/>
<dbReference type="GO" id="GO:0016787">
    <property type="term" value="F:hydrolase activity"/>
    <property type="evidence" value="ECO:0007669"/>
    <property type="project" value="UniProtKB-KW"/>
</dbReference>
<comment type="catalytic activity">
    <reaction evidence="1">
        <text>L-glutamyl-[protein] + S-adenosyl-L-methionine = [protein]-L-glutamate 5-O-methyl ester + S-adenosyl-L-homocysteine</text>
        <dbReference type="Rhea" id="RHEA:24452"/>
        <dbReference type="Rhea" id="RHEA-COMP:10208"/>
        <dbReference type="Rhea" id="RHEA-COMP:10311"/>
        <dbReference type="ChEBI" id="CHEBI:29973"/>
        <dbReference type="ChEBI" id="CHEBI:57856"/>
        <dbReference type="ChEBI" id="CHEBI:59789"/>
        <dbReference type="ChEBI" id="CHEBI:82795"/>
    </reaction>
</comment>
<dbReference type="GO" id="GO:0046872">
    <property type="term" value="F:metal ion binding"/>
    <property type="evidence" value="ECO:0007669"/>
    <property type="project" value="UniProtKB-KW"/>
</dbReference>
<gene>
    <name evidence="18" type="ORF">HHI36_020286</name>
</gene>
<comment type="catalytic activity">
    <reaction evidence="2">
        <text>beta-D-fructose 1-phosphate + H2O = D-fructose + phosphate</text>
        <dbReference type="Rhea" id="RHEA:35603"/>
        <dbReference type="ChEBI" id="CHEBI:15377"/>
        <dbReference type="ChEBI" id="CHEBI:37721"/>
        <dbReference type="ChEBI" id="CHEBI:43474"/>
        <dbReference type="ChEBI" id="CHEBI:138881"/>
    </reaction>
</comment>
<dbReference type="Proteomes" id="UP001516400">
    <property type="component" value="Unassembled WGS sequence"/>
</dbReference>
<dbReference type="EMBL" id="JABFTP020000083">
    <property type="protein sequence ID" value="KAL3275527.1"/>
    <property type="molecule type" value="Genomic_DNA"/>
</dbReference>
<dbReference type="Gene3D" id="3.40.50.10880">
    <property type="entry name" value="Uncharacterised protein PF01937, DUF89, domain 3"/>
    <property type="match status" value="1"/>
</dbReference>
<evidence type="ECO:0000256" key="9">
    <source>
        <dbReference type="ARBA" id="ARBA00022801"/>
    </source>
</evidence>
<dbReference type="Pfam" id="PF01937">
    <property type="entry name" value="ARMT1-like_dom"/>
    <property type="match status" value="1"/>
</dbReference>
<evidence type="ECO:0000256" key="8">
    <source>
        <dbReference type="ARBA" id="ARBA00022723"/>
    </source>
</evidence>
<keyword evidence="10" id="KW-0464">Manganese</keyword>
<comment type="cofactor">
    <cofactor evidence="3">
        <name>Mn(2+)</name>
        <dbReference type="ChEBI" id="CHEBI:29035"/>
    </cofactor>
</comment>
<reference evidence="18 19" key="1">
    <citation type="journal article" date="2021" name="BMC Biol.">
        <title>Horizontally acquired antibacterial genes associated with adaptive radiation of ladybird beetles.</title>
        <authorList>
            <person name="Li H.S."/>
            <person name="Tang X.F."/>
            <person name="Huang Y.H."/>
            <person name="Xu Z.Y."/>
            <person name="Chen M.L."/>
            <person name="Du X.Y."/>
            <person name="Qiu B.Y."/>
            <person name="Chen P.T."/>
            <person name="Zhang W."/>
            <person name="Slipinski A."/>
            <person name="Escalona H.E."/>
            <person name="Waterhouse R.M."/>
            <person name="Zwick A."/>
            <person name="Pang H."/>
        </authorList>
    </citation>
    <scope>NUCLEOTIDE SEQUENCE [LARGE SCALE GENOMIC DNA]</scope>
    <source>
        <strain evidence="18">SYSU2018</strain>
    </source>
</reference>
<evidence type="ECO:0000313" key="18">
    <source>
        <dbReference type="EMBL" id="KAL3275527.1"/>
    </source>
</evidence>
<comment type="caution">
    <text evidence="18">The sequence shown here is derived from an EMBL/GenBank/DDBJ whole genome shotgun (WGS) entry which is preliminary data.</text>
</comment>